<dbReference type="RefSeq" id="WP_012890069.1">
    <property type="nucleotide sequence ID" value="NC_013595.1"/>
</dbReference>
<dbReference type="InterPro" id="IPR045990">
    <property type="entry name" value="DUF5946"/>
</dbReference>
<evidence type="ECO:0000313" key="1">
    <source>
        <dbReference type="EMBL" id="ACZ86325.1"/>
    </source>
</evidence>
<dbReference type="HOGENOM" id="CLU_133846_0_0_11"/>
<dbReference type="KEGG" id="sro:Sros_3388"/>
<dbReference type="EMBL" id="CP001814">
    <property type="protein sequence ID" value="ACZ86325.1"/>
    <property type="molecule type" value="Genomic_DNA"/>
</dbReference>
<dbReference type="Pfam" id="PF19371">
    <property type="entry name" value="DUF5946"/>
    <property type="match status" value="1"/>
</dbReference>
<dbReference type="eggNOG" id="ENOG50336W9">
    <property type="taxonomic scope" value="Bacteria"/>
</dbReference>
<accession>D2BEW4</accession>
<dbReference type="AlphaFoldDB" id="D2BEW4"/>
<sequence length="170" mass="18814">MTATTCPGCGLVAPATGGPFPDECGASAECWGRYGELLARSYTVAEYRHVHQLVVDAYIAQHPGGGSRREVQGLALCLMTLCLFVEDGADPREGAALHKQMMAGRPDYFHRLEPPPRLGPTTAVDVLAARDAVEHERLSWAWGRDVWRSWEPHHATIRRWNTRALARPET</sequence>
<evidence type="ECO:0000313" key="2">
    <source>
        <dbReference type="Proteomes" id="UP000002029"/>
    </source>
</evidence>
<organism evidence="1 2">
    <name type="scientific">Streptosporangium roseum (strain ATCC 12428 / DSM 43021 / JCM 3005 / KCTC 9067 / NCIMB 10171 / NRRL 2505 / NI 9100)</name>
    <dbReference type="NCBI Taxonomy" id="479432"/>
    <lineage>
        <taxon>Bacteria</taxon>
        <taxon>Bacillati</taxon>
        <taxon>Actinomycetota</taxon>
        <taxon>Actinomycetes</taxon>
        <taxon>Streptosporangiales</taxon>
        <taxon>Streptosporangiaceae</taxon>
        <taxon>Streptosporangium</taxon>
    </lineage>
</organism>
<keyword evidence="2" id="KW-1185">Reference proteome</keyword>
<name>D2BEW4_STRRD</name>
<reference evidence="1 2" key="1">
    <citation type="journal article" date="2010" name="Stand. Genomic Sci.">
        <title>Complete genome sequence of Streptosporangium roseum type strain (NI 9100).</title>
        <authorList>
            <person name="Nolan M."/>
            <person name="Sikorski J."/>
            <person name="Jando M."/>
            <person name="Lucas S."/>
            <person name="Lapidus A."/>
            <person name="Glavina Del Rio T."/>
            <person name="Chen F."/>
            <person name="Tice H."/>
            <person name="Pitluck S."/>
            <person name="Cheng J.F."/>
            <person name="Chertkov O."/>
            <person name="Sims D."/>
            <person name="Meincke L."/>
            <person name="Brettin T."/>
            <person name="Han C."/>
            <person name="Detter J.C."/>
            <person name="Bruce D."/>
            <person name="Goodwin L."/>
            <person name="Land M."/>
            <person name="Hauser L."/>
            <person name="Chang Y.J."/>
            <person name="Jeffries C.D."/>
            <person name="Ivanova N."/>
            <person name="Mavromatis K."/>
            <person name="Mikhailova N."/>
            <person name="Chen A."/>
            <person name="Palaniappan K."/>
            <person name="Chain P."/>
            <person name="Rohde M."/>
            <person name="Goker M."/>
            <person name="Bristow J."/>
            <person name="Eisen J.A."/>
            <person name="Markowitz V."/>
            <person name="Hugenholtz P."/>
            <person name="Kyrpides N.C."/>
            <person name="Klenk H.P."/>
        </authorList>
    </citation>
    <scope>NUCLEOTIDE SEQUENCE [LARGE SCALE GENOMIC DNA]</scope>
    <source>
        <strain evidence="2">ATCC 12428 / DSM 43021 / JCM 3005 / NI 9100</strain>
    </source>
</reference>
<gene>
    <name evidence="1" type="ordered locus">Sros_3388</name>
</gene>
<dbReference type="Proteomes" id="UP000002029">
    <property type="component" value="Chromosome"/>
</dbReference>
<protein>
    <submittedName>
        <fullName evidence="1">Uncharacterized protein</fullName>
    </submittedName>
</protein>
<proteinExistence type="predicted"/>